<dbReference type="Proteomes" id="UP000248066">
    <property type="component" value="Unassembled WGS sequence"/>
</dbReference>
<feature type="transmembrane region" description="Helical" evidence="5">
    <location>
        <begin position="354"/>
        <end position="372"/>
    </location>
</feature>
<accession>A0A2W0HLQ9</accession>
<evidence type="ECO:0000259" key="6">
    <source>
        <dbReference type="PROSITE" id="PS50801"/>
    </source>
</evidence>
<dbReference type="PANTHER" id="PTHR11814">
    <property type="entry name" value="SULFATE TRANSPORTER"/>
    <property type="match status" value="1"/>
</dbReference>
<dbReference type="InterPro" id="IPR011547">
    <property type="entry name" value="SLC26A/SulP_dom"/>
</dbReference>
<dbReference type="AlphaFoldDB" id="A0A2W0HLQ9"/>
<name>A0A2W0HLQ9_9BACI</name>
<dbReference type="RefSeq" id="WP_110517246.1">
    <property type="nucleotide sequence ID" value="NZ_PDOF01000001.1"/>
</dbReference>
<dbReference type="InterPro" id="IPR002645">
    <property type="entry name" value="STAS_dom"/>
</dbReference>
<keyword evidence="3 5" id="KW-1133">Transmembrane helix</keyword>
<dbReference type="SUPFAM" id="SSF52091">
    <property type="entry name" value="SpoIIaa-like"/>
    <property type="match status" value="1"/>
</dbReference>
<gene>
    <name evidence="7" type="ORF">CR205_04180</name>
</gene>
<feature type="transmembrane region" description="Helical" evidence="5">
    <location>
        <begin position="384"/>
        <end position="415"/>
    </location>
</feature>
<evidence type="ECO:0000256" key="4">
    <source>
        <dbReference type="ARBA" id="ARBA00023136"/>
    </source>
</evidence>
<feature type="transmembrane region" description="Helical" evidence="5">
    <location>
        <begin position="51"/>
        <end position="67"/>
    </location>
</feature>
<feature type="transmembrane region" description="Helical" evidence="5">
    <location>
        <begin position="100"/>
        <end position="121"/>
    </location>
</feature>
<evidence type="ECO:0000256" key="5">
    <source>
        <dbReference type="SAM" id="Phobius"/>
    </source>
</evidence>
<evidence type="ECO:0000256" key="3">
    <source>
        <dbReference type="ARBA" id="ARBA00022989"/>
    </source>
</evidence>
<feature type="transmembrane region" description="Helical" evidence="5">
    <location>
        <begin position="133"/>
        <end position="151"/>
    </location>
</feature>
<dbReference type="Gene3D" id="3.30.750.24">
    <property type="entry name" value="STAS domain"/>
    <property type="match status" value="1"/>
</dbReference>
<dbReference type="GO" id="GO:0016020">
    <property type="term" value="C:membrane"/>
    <property type="evidence" value="ECO:0007669"/>
    <property type="project" value="UniProtKB-SubCell"/>
</dbReference>
<organism evidence="7 8">
    <name type="scientific">Alteribacter lacisalsi</name>
    <dbReference type="NCBI Taxonomy" id="2045244"/>
    <lineage>
        <taxon>Bacteria</taxon>
        <taxon>Bacillati</taxon>
        <taxon>Bacillota</taxon>
        <taxon>Bacilli</taxon>
        <taxon>Bacillales</taxon>
        <taxon>Bacillaceae</taxon>
        <taxon>Alteribacter</taxon>
    </lineage>
</organism>
<evidence type="ECO:0000256" key="2">
    <source>
        <dbReference type="ARBA" id="ARBA00022692"/>
    </source>
</evidence>
<evidence type="ECO:0000256" key="1">
    <source>
        <dbReference type="ARBA" id="ARBA00004141"/>
    </source>
</evidence>
<dbReference type="InterPro" id="IPR001902">
    <property type="entry name" value="SLC26A/SulP_fam"/>
</dbReference>
<dbReference type="PROSITE" id="PS50801">
    <property type="entry name" value="STAS"/>
    <property type="match status" value="1"/>
</dbReference>
<comment type="caution">
    <text evidence="7">The sequence shown here is derived from an EMBL/GenBank/DDBJ whole genome shotgun (WGS) entry which is preliminary data.</text>
</comment>
<feature type="domain" description="STAS" evidence="6">
    <location>
        <begin position="439"/>
        <end position="553"/>
    </location>
</feature>
<dbReference type="Pfam" id="PF01740">
    <property type="entry name" value="STAS"/>
    <property type="match status" value="1"/>
</dbReference>
<dbReference type="OrthoDB" id="9771198at2"/>
<feature type="transmembrane region" description="Helical" evidence="5">
    <location>
        <begin position="25"/>
        <end position="45"/>
    </location>
</feature>
<proteinExistence type="predicted"/>
<evidence type="ECO:0000313" key="8">
    <source>
        <dbReference type="Proteomes" id="UP000248066"/>
    </source>
</evidence>
<dbReference type="CDD" id="cd07042">
    <property type="entry name" value="STAS_SulP_like_sulfate_transporter"/>
    <property type="match status" value="1"/>
</dbReference>
<dbReference type="NCBIfam" id="TIGR00815">
    <property type="entry name" value="sulP"/>
    <property type="match status" value="1"/>
</dbReference>
<sequence length="566" mass="61403">MGNWFPLFNQLKNNYNLRTDLKGDLNAGLIVAIMLIPQGMAYAMLAGLPPVMGLYASTVPLILYALLGTSRQLAVGPVAMVSLLVFTGVSGLAEPGSPEYISYVILLAVMTGVLQLTMGLLRIGTITKFISHAVISGFTSAAAIIIGLSQLKHLLGTDLGDSKNVFIILYQAFMQAGNIHLTTLLIGVLAIVMLVVLKKYVPQIPGPLAVVVLSILFVWGAGLDNKGVSIVGDIPAGLPSFSIPLLDLSVMQTLLPVAVTIAIIGFVESYAMAKVIAGKERYPIGPDQELRALGISNAGAGLFSGFPVTGGFSRSAVNYSAGAKSGLATIINAVFIVLTLLFFTSWFYYLPQAVLASIIFVAVYALIDFREFRHLWKIKRIDGAVFLITFTATLVIGIEAGIAIGILFSLLTFIYRSGSPHMARLGWVEEIGAYRNLERFPEAVTDKSTLMVRIDAPVYFANMGYIEERLRRFILEEKSVDTIIFDFSGVNDMDAVAIDQLERWIDDQMEEGMDIYVTEVKGPVRDLLKKAGWNRKYSGIFAAHTLDQTVKVLREEKKGLLGGGEG</sequence>
<feature type="transmembrane region" description="Helical" evidence="5">
    <location>
        <begin position="327"/>
        <end position="348"/>
    </location>
</feature>
<dbReference type="Pfam" id="PF00916">
    <property type="entry name" value="Sulfate_transp"/>
    <property type="match status" value="1"/>
</dbReference>
<feature type="transmembrane region" description="Helical" evidence="5">
    <location>
        <begin position="254"/>
        <end position="273"/>
    </location>
</feature>
<feature type="transmembrane region" description="Helical" evidence="5">
    <location>
        <begin position="74"/>
        <end position="94"/>
    </location>
</feature>
<protein>
    <submittedName>
        <fullName evidence="7">Sodium-independent anion transporter</fullName>
    </submittedName>
</protein>
<keyword evidence="4 5" id="KW-0472">Membrane</keyword>
<dbReference type="EMBL" id="PDOF01000001">
    <property type="protein sequence ID" value="PYZ97799.1"/>
    <property type="molecule type" value="Genomic_DNA"/>
</dbReference>
<dbReference type="InterPro" id="IPR036513">
    <property type="entry name" value="STAS_dom_sf"/>
</dbReference>
<feature type="transmembrane region" description="Helical" evidence="5">
    <location>
        <begin position="204"/>
        <end position="222"/>
    </location>
</feature>
<keyword evidence="8" id="KW-1185">Reference proteome</keyword>
<evidence type="ECO:0000313" key="7">
    <source>
        <dbReference type="EMBL" id="PYZ97799.1"/>
    </source>
</evidence>
<keyword evidence="2 5" id="KW-0812">Transmembrane</keyword>
<comment type="subcellular location">
    <subcellularLocation>
        <location evidence="1">Membrane</location>
        <topology evidence="1">Multi-pass membrane protein</topology>
    </subcellularLocation>
</comment>
<dbReference type="GO" id="GO:0055085">
    <property type="term" value="P:transmembrane transport"/>
    <property type="evidence" value="ECO:0007669"/>
    <property type="project" value="InterPro"/>
</dbReference>
<reference evidence="7 8" key="1">
    <citation type="submission" date="2017-10" db="EMBL/GenBank/DDBJ databases">
        <title>Bacillus sp. nov., a halophilic bacterium isolated from a Yangshapao Lake.</title>
        <authorList>
            <person name="Wang H."/>
        </authorList>
    </citation>
    <scope>NUCLEOTIDE SEQUENCE [LARGE SCALE GENOMIC DNA]</scope>
    <source>
        <strain evidence="7 8">YSP-3</strain>
    </source>
</reference>
<feature type="transmembrane region" description="Helical" evidence="5">
    <location>
        <begin position="179"/>
        <end position="197"/>
    </location>
</feature>